<dbReference type="STRING" id="439219.SAMN02910293_01857"/>
<evidence type="ECO:0000256" key="1">
    <source>
        <dbReference type="SAM" id="Phobius"/>
    </source>
</evidence>
<sequence length="120" mass="13779">MVTMKEWTKKEKIYTIIALVILATFLGLIIADLLQVPKSYFVLQISSLLYFSLMEKQLPFKLYQVRMVYGFGIALTGLVYFSNNYLGLFILFSAIIVILAGLSYAYFNWCQGHGKQKEVN</sequence>
<evidence type="ECO:0000313" key="2">
    <source>
        <dbReference type="EMBL" id="SDB37683.1"/>
    </source>
</evidence>
<accession>A0A1G6CXL0</accession>
<organism evidence="2 3">
    <name type="scientific">Streptococcus henryi</name>
    <dbReference type="NCBI Taxonomy" id="439219"/>
    <lineage>
        <taxon>Bacteria</taxon>
        <taxon>Bacillati</taxon>
        <taxon>Bacillota</taxon>
        <taxon>Bacilli</taxon>
        <taxon>Lactobacillales</taxon>
        <taxon>Streptococcaceae</taxon>
        <taxon>Streptococcus</taxon>
    </lineage>
</organism>
<keyword evidence="1" id="KW-0472">Membrane</keyword>
<feature type="transmembrane region" description="Helical" evidence="1">
    <location>
        <begin position="88"/>
        <end position="107"/>
    </location>
</feature>
<keyword evidence="1" id="KW-1133">Transmembrane helix</keyword>
<keyword evidence="1" id="KW-0812">Transmembrane</keyword>
<reference evidence="2 3" key="1">
    <citation type="submission" date="2016-10" db="EMBL/GenBank/DDBJ databases">
        <authorList>
            <person name="de Groot N.N."/>
        </authorList>
    </citation>
    <scope>NUCLEOTIDE SEQUENCE [LARGE SCALE GENOMIC DNA]</scope>
    <source>
        <strain evidence="2 3">A-4</strain>
    </source>
</reference>
<dbReference type="Proteomes" id="UP000182508">
    <property type="component" value="Unassembled WGS sequence"/>
</dbReference>
<proteinExistence type="predicted"/>
<protein>
    <submittedName>
        <fullName evidence="2">Uncharacterized protein</fullName>
    </submittedName>
</protein>
<gene>
    <name evidence="2" type="ORF">SAMN02910293_01857</name>
</gene>
<feature type="transmembrane region" description="Helical" evidence="1">
    <location>
        <begin position="65"/>
        <end position="82"/>
    </location>
</feature>
<evidence type="ECO:0000313" key="3">
    <source>
        <dbReference type="Proteomes" id="UP000182508"/>
    </source>
</evidence>
<dbReference type="AlphaFoldDB" id="A0A1G6CXL0"/>
<dbReference type="EMBL" id="FMXP01000028">
    <property type="protein sequence ID" value="SDB37683.1"/>
    <property type="molecule type" value="Genomic_DNA"/>
</dbReference>
<keyword evidence="3" id="KW-1185">Reference proteome</keyword>
<feature type="transmembrane region" description="Helical" evidence="1">
    <location>
        <begin position="12"/>
        <end position="31"/>
    </location>
</feature>
<name>A0A1G6CXL0_9STRE</name>